<dbReference type="Pfam" id="PF22622">
    <property type="entry name" value="MFE-2_hydrat-2_N"/>
    <property type="match status" value="1"/>
</dbReference>
<protein>
    <submittedName>
        <fullName evidence="3">Thioesterase/thiol ester dehydrase-isomerase</fullName>
    </submittedName>
</protein>
<dbReference type="Gene3D" id="3.10.129.10">
    <property type="entry name" value="Hotdog Thioesterase"/>
    <property type="match status" value="2"/>
</dbReference>
<dbReference type="InterPro" id="IPR054357">
    <property type="entry name" value="MFE-2_N"/>
</dbReference>
<dbReference type="GO" id="GO:0006635">
    <property type="term" value="P:fatty acid beta-oxidation"/>
    <property type="evidence" value="ECO:0007669"/>
    <property type="project" value="TreeGrafter"/>
</dbReference>
<dbReference type="STRING" id="1051890.A0A3N4LFZ4"/>
<dbReference type="GO" id="GO:0003857">
    <property type="term" value="F:(3S)-3-hydroxyacyl-CoA dehydrogenase (NAD+) activity"/>
    <property type="evidence" value="ECO:0007669"/>
    <property type="project" value="TreeGrafter"/>
</dbReference>
<dbReference type="AlphaFoldDB" id="A0A3N4LFZ4"/>
<evidence type="ECO:0000313" key="3">
    <source>
        <dbReference type="EMBL" id="RPB21803.1"/>
    </source>
</evidence>
<dbReference type="GO" id="GO:0016853">
    <property type="term" value="F:isomerase activity"/>
    <property type="evidence" value="ECO:0007669"/>
    <property type="project" value="UniProtKB-KW"/>
</dbReference>
<name>A0A3N4LFZ4_9PEZI</name>
<reference evidence="3 4" key="1">
    <citation type="journal article" date="2018" name="Nat. Ecol. Evol.">
        <title>Pezizomycetes genomes reveal the molecular basis of ectomycorrhizal truffle lifestyle.</title>
        <authorList>
            <person name="Murat C."/>
            <person name="Payen T."/>
            <person name="Noel B."/>
            <person name="Kuo A."/>
            <person name="Morin E."/>
            <person name="Chen J."/>
            <person name="Kohler A."/>
            <person name="Krizsan K."/>
            <person name="Balestrini R."/>
            <person name="Da Silva C."/>
            <person name="Montanini B."/>
            <person name="Hainaut M."/>
            <person name="Levati E."/>
            <person name="Barry K.W."/>
            <person name="Belfiori B."/>
            <person name="Cichocki N."/>
            <person name="Clum A."/>
            <person name="Dockter R.B."/>
            <person name="Fauchery L."/>
            <person name="Guy J."/>
            <person name="Iotti M."/>
            <person name="Le Tacon F."/>
            <person name="Lindquist E.A."/>
            <person name="Lipzen A."/>
            <person name="Malagnac F."/>
            <person name="Mello A."/>
            <person name="Molinier V."/>
            <person name="Miyauchi S."/>
            <person name="Poulain J."/>
            <person name="Riccioni C."/>
            <person name="Rubini A."/>
            <person name="Sitrit Y."/>
            <person name="Splivallo R."/>
            <person name="Traeger S."/>
            <person name="Wang M."/>
            <person name="Zifcakova L."/>
            <person name="Wipf D."/>
            <person name="Zambonelli A."/>
            <person name="Paolocci F."/>
            <person name="Nowrousian M."/>
            <person name="Ottonello S."/>
            <person name="Baldrian P."/>
            <person name="Spatafora J.W."/>
            <person name="Henrissat B."/>
            <person name="Nagy L.G."/>
            <person name="Aury J.M."/>
            <person name="Wincker P."/>
            <person name="Grigoriev I.V."/>
            <person name="Bonfante P."/>
            <person name="Martin F.M."/>
        </authorList>
    </citation>
    <scope>NUCLEOTIDE SEQUENCE [LARGE SCALE GENOMIC DNA]</scope>
    <source>
        <strain evidence="3 4">ATCC MYA-4762</strain>
    </source>
</reference>
<dbReference type="Proteomes" id="UP000267821">
    <property type="component" value="Unassembled WGS sequence"/>
</dbReference>
<evidence type="ECO:0000313" key="4">
    <source>
        <dbReference type="Proteomes" id="UP000267821"/>
    </source>
</evidence>
<dbReference type="InterPro" id="IPR029069">
    <property type="entry name" value="HotDog_dom_sf"/>
</dbReference>
<dbReference type="GO" id="GO:0005777">
    <property type="term" value="C:peroxisome"/>
    <property type="evidence" value="ECO:0007669"/>
    <property type="project" value="TreeGrafter"/>
</dbReference>
<feature type="domain" description="Peroxisomal multifunctional enzyme type 2-like N-terminal" evidence="2">
    <location>
        <begin position="18"/>
        <end position="123"/>
    </location>
</feature>
<evidence type="ECO:0000259" key="2">
    <source>
        <dbReference type="Pfam" id="PF22622"/>
    </source>
</evidence>
<keyword evidence="3" id="KW-0413">Isomerase</keyword>
<proteinExistence type="predicted"/>
<accession>A0A3N4LFZ4</accession>
<dbReference type="CDD" id="cd03448">
    <property type="entry name" value="HDE_HSD"/>
    <property type="match status" value="1"/>
</dbReference>
<dbReference type="PANTHER" id="PTHR13078:SF57">
    <property type="entry name" value="DEHYDRATASE, PUTATIVE (AFU_ORTHOLOGUE AFUA_5G00640)-RELATED"/>
    <property type="match status" value="1"/>
</dbReference>
<dbReference type="GO" id="GO:0044594">
    <property type="term" value="F:17-beta-hydroxysteroid dehydrogenase (NAD+) activity"/>
    <property type="evidence" value="ECO:0007669"/>
    <property type="project" value="TreeGrafter"/>
</dbReference>
<evidence type="ECO:0000259" key="1">
    <source>
        <dbReference type="Pfam" id="PF01575"/>
    </source>
</evidence>
<dbReference type="GO" id="GO:0004300">
    <property type="term" value="F:enoyl-CoA hydratase activity"/>
    <property type="evidence" value="ECO:0007669"/>
    <property type="project" value="TreeGrafter"/>
</dbReference>
<organism evidence="3 4">
    <name type="scientific">Terfezia boudieri ATCC MYA-4762</name>
    <dbReference type="NCBI Taxonomy" id="1051890"/>
    <lineage>
        <taxon>Eukaryota</taxon>
        <taxon>Fungi</taxon>
        <taxon>Dikarya</taxon>
        <taxon>Ascomycota</taxon>
        <taxon>Pezizomycotina</taxon>
        <taxon>Pezizomycetes</taxon>
        <taxon>Pezizales</taxon>
        <taxon>Pezizaceae</taxon>
        <taxon>Terfezia</taxon>
    </lineage>
</organism>
<gene>
    <name evidence="3" type="ORF">L211DRAFT_862891</name>
</gene>
<dbReference type="OrthoDB" id="60204at2759"/>
<feature type="domain" description="MaoC-like" evidence="1">
    <location>
        <begin position="141"/>
        <end position="255"/>
    </location>
</feature>
<sequence>MVTDTSFSLPSHEVSWLKRDLLLFANSIAVTSDELHCLYPVVGIISLLRRFPTYPIILSFKHTDQEVPQARLPIPHPDPKCTVDGQRLLTVLKPIPVSTADGTFELRAKCLGVYDKGKAGMVKEMETLLSPVTVNYSPPKDRAPDEVYTQPTSSETALLYRLNGDYNPLLADPTVGAQLGFKGVIMHGLSTWNTAAHAVLKKFGGSQPERLRVFQARFAKPVVPGDTVVVEMWRTGKEIGNEWFEEIVFVAKVKETGTVVLSNGRAVVKVVGGKGCSKL</sequence>
<dbReference type="InParanoid" id="A0A3N4LFZ4"/>
<dbReference type="InterPro" id="IPR002539">
    <property type="entry name" value="MaoC-like_dom"/>
</dbReference>
<keyword evidence="4" id="KW-1185">Reference proteome</keyword>
<dbReference type="PANTHER" id="PTHR13078">
    <property type="entry name" value="PEROXISOMAL MULTIFUNCTIONAL ENZYME TYPE 2-RELATED"/>
    <property type="match status" value="1"/>
</dbReference>
<dbReference type="Pfam" id="PF01575">
    <property type="entry name" value="MaoC_dehydratas"/>
    <property type="match status" value="1"/>
</dbReference>
<dbReference type="EMBL" id="ML121557">
    <property type="protein sequence ID" value="RPB21803.1"/>
    <property type="molecule type" value="Genomic_DNA"/>
</dbReference>
<dbReference type="SUPFAM" id="SSF54637">
    <property type="entry name" value="Thioesterase/thiol ester dehydrase-isomerase"/>
    <property type="match status" value="2"/>
</dbReference>